<dbReference type="RefSeq" id="WP_007918155.1">
    <property type="nucleotide sequence ID" value="NZ_ADVG01000004.1"/>
</dbReference>
<dbReference type="EMBL" id="ADVG01000004">
    <property type="protein sequence ID" value="EFH81027.1"/>
    <property type="molecule type" value="Genomic_DNA"/>
</dbReference>
<dbReference type="AlphaFoldDB" id="D6U2R3"/>
<reference evidence="1 2" key="1">
    <citation type="journal article" date="2011" name="Stand. Genomic Sci.">
        <title>Non-contiguous finished genome sequence and contextual data of the filamentous soil bacterium Ktedonobacter racemifer type strain (SOSP1-21).</title>
        <authorList>
            <person name="Chang Y.J."/>
            <person name="Land M."/>
            <person name="Hauser L."/>
            <person name="Chertkov O."/>
            <person name="Del Rio T.G."/>
            <person name="Nolan M."/>
            <person name="Copeland A."/>
            <person name="Tice H."/>
            <person name="Cheng J.F."/>
            <person name="Lucas S."/>
            <person name="Han C."/>
            <person name="Goodwin L."/>
            <person name="Pitluck S."/>
            <person name="Ivanova N."/>
            <person name="Ovchinikova G."/>
            <person name="Pati A."/>
            <person name="Chen A."/>
            <person name="Palaniappan K."/>
            <person name="Mavromatis K."/>
            <person name="Liolios K."/>
            <person name="Brettin T."/>
            <person name="Fiebig A."/>
            <person name="Rohde M."/>
            <person name="Abt B."/>
            <person name="Goker M."/>
            <person name="Detter J.C."/>
            <person name="Woyke T."/>
            <person name="Bristow J."/>
            <person name="Eisen J.A."/>
            <person name="Markowitz V."/>
            <person name="Hugenholtz P."/>
            <person name="Kyrpides N.C."/>
            <person name="Klenk H.P."/>
            <person name="Lapidus A."/>
        </authorList>
    </citation>
    <scope>NUCLEOTIDE SEQUENCE [LARGE SCALE GENOMIC DNA]</scope>
    <source>
        <strain evidence="2">DSM 44963</strain>
    </source>
</reference>
<evidence type="ECO:0000313" key="1">
    <source>
        <dbReference type="EMBL" id="EFH81027.1"/>
    </source>
</evidence>
<organism evidence="1 2">
    <name type="scientific">Ktedonobacter racemifer DSM 44963</name>
    <dbReference type="NCBI Taxonomy" id="485913"/>
    <lineage>
        <taxon>Bacteria</taxon>
        <taxon>Bacillati</taxon>
        <taxon>Chloroflexota</taxon>
        <taxon>Ktedonobacteria</taxon>
        <taxon>Ktedonobacterales</taxon>
        <taxon>Ktedonobacteraceae</taxon>
        <taxon>Ktedonobacter</taxon>
    </lineage>
</organism>
<dbReference type="eggNOG" id="COG3547">
    <property type="taxonomic scope" value="Bacteria"/>
</dbReference>
<proteinExistence type="predicted"/>
<protein>
    <submittedName>
        <fullName evidence="1">Transposase</fullName>
    </submittedName>
</protein>
<evidence type="ECO:0000313" key="2">
    <source>
        <dbReference type="Proteomes" id="UP000004508"/>
    </source>
</evidence>
<comment type="caution">
    <text evidence="1">The sequence shown here is derived from an EMBL/GenBank/DDBJ whole genome shotgun (WGS) entry which is preliminary data.</text>
</comment>
<keyword evidence="2" id="KW-1185">Reference proteome</keyword>
<gene>
    <name evidence="1" type="ORF">Krac_1692</name>
</gene>
<dbReference type="STRING" id="485913.Krac_1692"/>
<dbReference type="OrthoDB" id="9815354at2"/>
<dbReference type="Proteomes" id="UP000004508">
    <property type="component" value="Unassembled WGS sequence"/>
</dbReference>
<sequence>MEVLYPRCCGIDVHDDFVVACFSRVERGQRKKELQRFRAVTRDLIALRNWLLERGCTHVAMESTGVYTPPPMLPREC</sequence>
<dbReference type="InParanoid" id="D6U2R3"/>
<name>D6U2R3_KTERA</name>
<accession>D6U2R3</accession>